<reference evidence="2" key="2">
    <citation type="submission" date="2015-01" db="EMBL/GenBank/DDBJ databases">
        <title>Evolutionary Origins and Diversification of the Mycorrhizal Mutualists.</title>
        <authorList>
            <consortium name="DOE Joint Genome Institute"/>
            <consortium name="Mycorrhizal Genomics Consortium"/>
            <person name="Kohler A."/>
            <person name="Kuo A."/>
            <person name="Nagy L.G."/>
            <person name="Floudas D."/>
            <person name="Copeland A."/>
            <person name="Barry K.W."/>
            <person name="Cichocki N."/>
            <person name="Veneault-Fourrey C."/>
            <person name="LaButti K."/>
            <person name="Lindquist E.A."/>
            <person name="Lipzen A."/>
            <person name="Lundell T."/>
            <person name="Morin E."/>
            <person name="Murat C."/>
            <person name="Riley R."/>
            <person name="Ohm R."/>
            <person name="Sun H."/>
            <person name="Tunlid A."/>
            <person name="Henrissat B."/>
            <person name="Grigoriev I.V."/>
            <person name="Hibbett D.S."/>
            <person name="Martin F."/>
        </authorList>
    </citation>
    <scope>NUCLEOTIDE SEQUENCE [LARGE SCALE GENOMIC DNA]</scope>
    <source>
        <strain evidence="2">441</strain>
    </source>
</reference>
<dbReference type="HOGENOM" id="CLU_3033292_0_0_1"/>
<sequence length="55" mass="6165">MPAPATRTGKNERRMVILCRAEEWSNDTRSVVGCRKKTRSSWVVSFSAAGPHTNM</sequence>
<dbReference type="EMBL" id="KN833713">
    <property type="protein sequence ID" value="KIK24787.1"/>
    <property type="molecule type" value="Genomic_DNA"/>
</dbReference>
<protein>
    <submittedName>
        <fullName evidence="1">Uncharacterized protein</fullName>
    </submittedName>
</protein>
<keyword evidence="2" id="KW-1185">Reference proteome</keyword>
<proteinExistence type="predicted"/>
<organism evidence="1 2">
    <name type="scientific">Pisolithus microcarpus 441</name>
    <dbReference type="NCBI Taxonomy" id="765257"/>
    <lineage>
        <taxon>Eukaryota</taxon>
        <taxon>Fungi</taxon>
        <taxon>Dikarya</taxon>
        <taxon>Basidiomycota</taxon>
        <taxon>Agaricomycotina</taxon>
        <taxon>Agaricomycetes</taxon>
        <taxon>Agaricomycetidae</taxon>
        <taxon>Boletales</taxon>
        <taxon>Sclerodermatineae</taxon>
        <taxon>Pisolithaceae</taxon>
        <taxon>Pisolithus</taxon>
    </lineage>
</organism>
<accession>A0A0C9ZR93</accession>
<dbReference type="Proteomes" id="UP000054018">
    <property type="component" value="Unassembled WGS sequence"/>
</dbReference>
<dbReference type="AlphaFoldDB" id="A0A0C9ZR93"/>
<evidence type="ECO:0000313" key="1">
    <source>
        <dbReference type="EMBL" id="KIK24787.1"/>
    </source>
</evidence>
<evidence type="ECO:0000313" key="2">
    <source>
        <dbReference type="Proteomes" id="UP000054018"/>
    </source>
</evidence>
<name>A0A0C9ZR93_9AGAM</name>
<reference evidence="1 2" key="1">
    <citation type="submission" date="2014-04" db="EMBL/GenBank/DDBJ databases">
        <authorList>
            <consortium name="DOE Joint Genome Institute"/>
            <person name="Kuo A."/>
            <person name="Kohler A."/>
            <person name="Costa M.D."/>
            <person name="Nagy L.G."/>
            <person name="Floudas D."/>
            <person name="Copeland A."/>
            <person name="Barry K.W."/>
            <person name="Cichocki N."/>
            <person name="Veneault-Fourrey C."/>
            <person name="LaButti K."/>
            <person name="Lindquist E.A."/>
            <person name="Lipzen A."/>
            <person name="Lundell T."/>
            <person name="Morin E."/>
            <person name="Murat C."/>
            <person name="Sun H."/>
            <person name="Tunlid A."/>
            <person name="Henrissat B."/>
            <person name="Grigoriev I.V."/>
            <person name="Hibbett D.S."/>
            <person name="Martin F."/>
            <person name="Nordberg H.P."/>
            <person name="Cantor M.N."/>
            <person name="Hua S.X."/>
        </authorList>
    </citation>
    <scope>NUCLEOTIDE SEQUENCE [LARGE SCALE GENOMIC DNA]</scope>
    <source>
        <strain evidence="1 2">441</strain>
    </source>
</reference>
<gene>
    <name evidence="1" type="ORF">PISMIDRAFT_374810</name>
</gene>